<dbReference type="PANTHER" id="PTHR16222">
    <property type="entry name" value="ADP-RIBOSYLGLYCOHYDROLASE"/>
    <property type="match status" value="1"/>
</dbReference>
<feature type="binding site" evidence="3">
    <location>
        <position position="366"/>
    </location>
    <ligand>
        <name>Mg(2+)</name>
        <dbReference type="ChEBI" id="CHEBI:18420"/>
        <label>1</label>
    </ligand>
</feature>
<evidence type="ECO:0000256" key="1">
    <source>
        <dbReference type="ARBA" id="ARBA00010702"/>
    </source>
</evidence>
<dbReference type="InterPro" id="IPR036705">
    <property type="entry name" value="Ribosyl_crysJ1_sf"/>
</dbReference>
<protein>
    <submittedName>
        <fullName evidence="5">ADP-ribosyl-[dinitrogen reductase] hydrolase</fullName>
    </submittedName>
</protein>
<comment type="similarity">
    <text evidence="1">Belongs to the ADP-ribosylglycohydrolase family.</text>
</comment>
<dbReference type="SUPFAM" id="SSF101478">
    <property type="entry name" value="ADP-ribosylglycohydrolase"/>
    <property type="match status" value="1"/>
</dbReference>
<evidence type="ECO:0000313" key="6">
    <source>
        <dbReference type="Proteomes" id="UP000290439"/>
    </source>
</evidence>
<feature type="region of interest" description="Disordered" evidence="4">
    <location>
        <begin position="1"/>
        <end position="29"/>
    </location>
</feature>
<dbReference type="InterPro" id="IPR050792">
    <property type="entry name" value="ADP-ribosylglycohydrolase"/>
</dbReference>
<keyword evidence="3" id="KW-0460">Magnesium</keyword>
<accession>A0A4V6ICE3</accession>
<dbReference type="InterPro" id="IPR005502">
    <property type="entry name" value="Ribosyl_crysJ1"/>
</dbReference>
<feature type="compositionally biased region" description="Pro residues" evidence="4">
    <location>
        <begin position="7"/>
        <end position="17"/>
    </location>
</feature>
<dbReference type="GO" id="GO:0016787">
    <property type="term" value="F:hydrolase activity"/>
    <property type="evidence" value="ECO:0007669"/>
    <property type="project" value="UniProtKB-KW"/>
</dbReference>
<keyword evidence="3" id="KW-0479">Metal-binding</keyword>
<dbReference type="GO" id="GO:0046872">
    <property type="term" value="F:metal ion binding"/>
    <property type="evidence" value="ECO:0007669"/>
    <property type="project" value="UniProtKB-KW"/>
</dbReference>
<dbReference type="AlphaFoldDB" id="A0A4V6ICE3"/>
<dbReference type="Gene3D" id="1.10.4080.10">
    <property type="entry name" value="ADP-ribosylation/Crystallin J1"/>
    <property type="match status" value="1"/>
</dbReference>
<reference evidence="5 6" key="1">
    <citation type="submission" date="2019-02" db="EMBL/GenBank/DDBJ databases">
        <authorList>
            <consortium name="Pathogen Informatics"/>
        </authorList>
    </citation>
    <scope>NUCLEOTIDE SEQUENCE [LARGE SCALE GENOMIC DNA]</scope>
    <source>
        <strain evidence="5 6">3012STDY6756504</strain>
    </source>
</reference>
<organism evidence="5 6">
    <name type="scientific">Nocardia cyriacigeorgica</name>
    <dbReference type="NCBI Taxonomy" id="135487"/>
    <lineage>
        <taxon>Bacteria</taxon>
        <taxon>Bacillati</taxon>
        <taxon>Actinomycetota</taxon>
        <taxon>Actinomycetes</taxon>
        <taxon>Mycobacteriales</taxon>
        <taxon>Nocardiaceae</taxon>
        <taxon>Nocardia</taxon>
    </lineage>
</organism>
<evidence type="ECO:0000256" key="2">
    <source>
        <dbReference type="ARBA" id="ARBA00022801"/>
    </source>
</evidence>
<keyword evidence="2 5" id="KW-0378">Hydrolase</keyword>
<name>A0A4V6ICE3_9NOCA</name>
<feature type="binding site" evidence="3">
    <location>
        <position position="364"/>
    </location>
    <ligand>
        <name>Mg(2+)</name>
        <dbReference type="ChEBI" id="CHEBI:18420"/>
        <label>1</label>
    </ligand>
</feature>
<comment type="cofactor">
    <cofactor evidence="3">
        <name>Mg(2+)</name>
        <dbReference type="ChEBI" id="CHEBI:18420"/>
    </cofactor>
    <text evidence="3">Binds 2 magnesium ions per subunit.</text>
</comment>
<sequence>MTDNDLPLPPSPWPNGLPEPFEFSDEPPLPGMPIPGEGLPVPAPIPRGYAPLAGIPPTTFPIAHGCLLGGAVGDALGASVENLTLSEIRGRYGRRGFRGKVAEYSNQPTEFTGRTSEEGQLALLVVEAMIRSSVRARDRGTGAPTIAILQSLCIEWLRSQVDSVPDQDYPPYSGLLDLPAFAERRGESQTVLNALRAAAERGEPRRPLGTTTAPINDSKGSACAVRVASCGFLPNPAASFDLACEAAALTHGHPSGWLAAGTFAAIVSGLWTGQDLGSAVDRARTELTRREHHHEVSEALAQAVRLSGRGEPSAEQVESLGGGWTAPEALAMAIYTALAAESAGGTPKQIVERGLCAAVNHSGDSDATGAMCGNLLGARYGYQGIPEAWAGKCEIAGPVWELAHDFSIEFGPRPPSDSSGYMDYGWMARYHS</sequence>
<dbReference type="Proteomes" id="UP000290439">
    <property type="component" value="Chromosome"/>
</dbReference>
<evidence type="ECO:0000313" key="5">
    <source>
        <dbReference type="EMBL" id="VFA99333.1"/>
    </source>
</evidence>
<feature type="binding site" evidence="3">
    <location>
        <position position="112"/>
    </location>
    <ligand>
        <name>Mg(2+)</name>
        <dbReference type="ChEBI" id="CHEBI:18420"/>
        <label>1</label>
    </ligand>
</feature>
<proteinExistence type="inferred from homology"/>
<dbReference type="PANTHER" id="PTHR16222:SF24">
    <property type="entry name" value="ADP-RIBOSYLHYDROLASE ARH3"/>
    <property type="match status" value="1"/>
</dbReference>
<dbReference type="RefSeq" id="WP_197731548.1">
    <property type="nucleotide sequence ID" value="NZ_LR215973.1"/>
</dbReference>
<evidence type="ECO:0000256" key="4">
    <source>
        <dbReference type="SAM" id="MobiDB-lite"/>
    </source>
</evidence>
<gene>
    <name evidence="5" type="ORF">NCTC10797_03116</name>
</gene>
<dbReference type="Pfam" id="PF03747">
    <property type="entry name" value="ADP_ribosyl_GH"/>
    <property type="match status" value="1"/>
</dbReference>
<evidence type="ECO:0000256" key="3">
    <source>
        <dbReference type="PIRSR" id="PIRSR605502-1"/>
    </source>
</evidence>
<dbReference type="EMBL" id="LR215973">
    <property type="protein sequence ID" value="VFA99333.1"/>
    <property type="molecule type" value="Genomic_DNA"/>
</dbReference>